<feature type="domain" description="Heparinase II N-terminal" evidence="10">
    <location>
        <begin position="118"/>
        <end position="334"/>
    </location>
</feature>
<evidence type="ECO:0000256" key="1">
    <source>
        <dbReference type="ARBA" id="ARBA00004141"/>
    </source>
</evidence>
<proteinExistence type="inferred from homology"/>
<comment type="subcellular location">
    <subcellularLocation>
        <location evidence="1">Membrane</location>
        <topology evidence="1">Multi-pass membrane protein</topology>
    </subcellularLocation>
</comment>
<dbReference type="OrthoDB" id="5946629at2759"/>
<keyword evidence="5" id="KW-1133">Transmembrane helix</keyword>
<dbReference type="EMBL" id="MU826397">
    <property type="protein sequence ID" value="KAJ7376504.1"/>
    <property type="molecule type" value="Genomic_DNA"/>
</dbReference>
<sequence length="917" mass="104392">MIFNHIMVFLLLHGIHITYEQQVASDHPNLYFSSRDIDRLRQQAQTTHRDIFLRLKEAAEEMKKEPSKFLPPRDWNKFASRWNEDYGNNFGALAMYCVLNEKDLLARDVAMQFFDAFVSLPNWRVSSSMVDDVPVAHSLVAVATAYDFMYEYLDDTLRSKILQKVSDVTKELYERSFKLSWGTQYIQNHVATNYVAFFTGALVVEKHKFREATIWKERAHQMLHRTMFLLSHVVDGSMEEGVAYGSYTSRSLTQYIFLAKRHLGLDLTNNIWLQEHFWFIYHTILPGFTETVGIADSNSNWFYGPESQLVFLDNYVMRNGYGNWLASKIRRLRLEESELKGAFGHRFCTLHTEFLFYDSSIPETEPPNAHTPQLHVFNDWGVVTYGGGALDKDGQRSTFLSFKSSVLHGRAVNEIVRRKPYDWITGWRSFNPGHEHPDQGSFVFAPNGVPFITEALYGPKYTWLNNVLLFGPTTKPTCSAEPFEGQIGECEKWLNYRDEAIWFVDAEIVAASKAEDVVFISGEMSGWYSSTLGLTSVYRAVVLLTPGVLLVVDHVETRDESPAQFVRAFFHNRNSPFELQEDQHGETFGSISLDGETYLVFWTNSHDGQQSIVQSKSTEHPAEAGVRKTHFLNITTQLKHRQTRLAYVFVAPGYKVTKRQLQDNEIGVHVSLEINGLSYLVSIATNYNSEQARRAFLGRNGLASVQVESKYVIQFGLNNDASARGMMKLNDLTALKGANTSSLTHFRFLLHTLFQVPFPRIAVKQREICFVMLAEILKSQLHFVVLALILFAPIAAHNYVDGSSGLKRGVHVQGNRVSYGNFAVDKFHRLQVSVGSSSIVSNYRECALSCVHNPPCSSFNVGSSPRSDGKFRCELLNEDKYTASPGQLVSSSSYHHYSIKVNDLYLQRKLFNVLIGL</sequence>
<evidence type="ECO:0000256" key="8">
    <source>
        <dbReference type="ARBA" id="ARBA00023235"/>
    </source>
</evidence>
<evidence type="ECO:0000256" key="2">
    <source>
        <dbReference type="ARBA" id="ARBA00006556"/>
    </source>
</evidence>
<keyword evidence="4 9" id="KW-0732">Signal</keyword>
<keyword evidence="12" id="KW-1185">Reference proteome</keyword>
<comment type="similarity">
    <text evidence="2">Belongs to the dermatan-sulfate isomerase family.</text>
</comment>
<reference evidence="11" key="1">
    <citation type="submission" date="2023-01" db="EMBL/GenBank/DDBJ databases">
        <title>Genome assembly of the deep-sea coral Lophelia pertusa.</title>
        <authorList>
            <person name="Herrera S."/>
            <person name="Cordes E."/>
        </authorList>
    </citation>
    <scope>NUCLEOTIDE SEQUENCE</scope>
    <source>
        <strain evidence="11">USNM1676648</strain>
        <tissue evidence="11">Polyp</tissue>
    </source>
</reference>
<dbReference type="SUPFAM" id="SSF48230">
    <property type="entry name" value="Chondroitin AC/alginate lyase"/>
    <property type="match status" value="1"/>
</dbReference>
<dbReference type="InterPro" id="IPR032518">
    <property type="entry name" value="HepII_N"/>
</dbReference>
<dbReference type="InterPro" id="IPR008929">
    <property type="entry name" value="Chondroitin_lyas"/>
</dbReference>
<feature type="chain" id="PRO_5040943557" description="Heparinase II N-terminal domain-containing protein" evidence="9">
    <location>
        <begin position="21"/>
        <end position="917"/>
    </location>
</feature>
<evidence type="ECO:0000256" key="7">
    <source>
        <dbReference type="ARBA" id="ARBA00023180"/>
    </source>
</evidence>
<dbReference type="PANTHER" id="PTHR15532">
    <property type="match status" value="1"/>
</dbReference>
<keyword evidence="7" id="KW-0325">Glycoprotein</keyword>
<feature type="signal peptide" evidence="9">
    <location>
        <begin position="1"/>
        <end position="20"/>
    </location>
</feature>
<dbReference type="AlphaFoldDB" id="A0A9W9Z8T8"/>
<protein>
    <recommendedName>
        <fullName evidence="10">Heparinase II N-terminal domain-containing protein</fullName>
    </recommendedName>
</protein>
<gene>
    <name evidence="11" type="ORF">OS493_034240</name>
</gene>
<dbReference type="GO" id="GO:0016020">
    <property type="term" value="C:membrane"/>
    <property type="evidence" value="ECO:0007669"/>
    <property type="project" value="UniProtKB-SubCell"/>
</dbReference>
<name>A0A9W9Z8T8_9CNID</name>
<evidence type="ECO:0000256" key="6">
    <source>
        <dbReference type="ARBA" id="ARBA00023136"/>
    </source>
</evidence>
<dbReference type="Gene3D" id="1.50.10.100">
    <property type="entry name" value="Chondroitin AC/alginate lyase"/>
    <property type="match status" value="1"/>
</dbReference>
<dbReference type="Proteomes" id="UP001163046">
    <property type="component" value="Unassembled WGS sequence"/>
</dbReference>
<organism evidence="11 12">
    <name type="scientific">Desmophyllum pertusum</name>
    <dbReference type="NCBI Taxonomy" id="174260"/>
    <lineage>
        <taxon>Eukaryota</taxon>
        <taxon>Metazoa</taxon>
        <taxon>Cnidaria</taxon>
        <taxon>Anthozoa</taxon>
        <taxon>Hexacorallia</taxon>
        <taxon>Scleractinia</taxon>
        <taxon>Caryophylliina</taxon>
        <taxon>Caryophylliidae</taxon>
        <taxon>Desmophyllum</taxon>
    </lineage>
</organism>
<keyword evidence="6" id="KW-0472">Membrane</keyword>
<comment type="caution">
    <text evidence="11">The sequence shown here is derived from an EMBL/GenBank/DDBJ whole genome shotgun (WGS) entry which is preliminary data.</text>
</comment>
<evidence type="ECO:0000313" key="12">
    <source>
        <dbReference type="Proteomes" id="UP001163046"/>
    </source>
</evidence>
<dbReference type="GO" id="GO:0047757">
    <property type="term" value="F:chondroitin-glucuronate 5-epimerase activity"/>
    <property type="evidence" value="ECO:0007669"/>
    <property type="project" value="TreeGrafter"/>
</dbReference>
<dbReference type="InterPro" id="IPR052447">
    <property type="entry name" value="Dermatan-Sulfate_Isomerase"/>
</dbReference>
<evidence type="ECO:0000256" key="3">
    <source>
        <dbReference type="ARBA" id="ARBA00022692"/>
    </source>
</evidence>
<evidence type="ECO:0000313" key="11">
    <source>
        <dbReference type="EMBL" id="KAJ7376504.1"/>
    </source>
</evidence>
<keyword evidence="3" id="KW-0812">Transmembrane</keyword>
<evidence type="ECO:0000259" key="10">
    <source>
        <dbReference type="Pfam" id="PF16332"/>
    </source>
</evidence>
<evidence type="ECO:0000256" key="5">
    <source>
        <dbReference type="ARBA" id="ARBA00022989"/>
    </source>
</evidence>
<evidence type="ECO:0000256" key="9">
    <source>
        <dbReference type="SAM" id="SignalP"/>
    </source>
</evidence>
<dbReference type="Gene3D" id="2.70.98.70">
    <property type="match status" value="1"/>
</dbReference>
<evidence type="ECO:0000256" key="4">
    <source>
        <dbReference type="ARBA" id="ARBA00022729"/>
    </source>
</evidence>
<keyword evidence="8" id="KW-0413">Isomerase</keyword>
<dbReference type="Pfam" id="PF16332">
    <property type="entry name" value="DUF4962"/>
    <property type="match status" value="1"/>
</dbReference>
<dbReference type="PANTHER" id="PTHR15532:SF5">
    <property type="entry name" value="SULFOTRANSFERASE DOMAIN-CONTAINING PROTEIN"/>
    <property type="match status" value="1"/>
</dbReference>
<accession>A0A9W9Z8T8</accession>